<dbReference type="EMBL" id="CP002098">
    <property type="protein sequence ID" value="ADM27461.1"/>
    <property type="molecule type" value="Genomic_DNA"/>
</dbReference>
<evidence type="ECO:0000256" key="3">
    <source>
        <dbReference type="ARBA" id="ARBA00023014"/>
    </source>
</evidence>
<evidence type="ECO:0000256" key="2">
    <source>
        <dbReference type="ARBA" id="ARBA00023004"/>
    </source>
</evidence>
<evidence type="ECO:0000256" key="1">
    <source>
        <dbReference type="ARBA" id="ARBA00022723"/>
    </source>
</evidence>
<accession>E0SSI9</accession>
<dbReference type="PANTHER" id="PTHR43432:SF3">
    <property type="entry name" value="SLR0285 PROTEIN"/>
    <property type="match status" value="1"/>
</dbReference>
<dbReference type="SFLD" id="SFLDG01084">
    <property type="entry name" value="Uncharacterised_Radical_SAM_Su"/>
    <property type="match status" value="1"/>
</dbReference>
<keyword evidence="3" id="KW-0411">Iron-sulfur</keyword>
<dbReference type="GO" id="GO:0046872">
    <property type="term" value="F:metal ion binding"/>
    <property type="evidence" value="ECO:0007669"/>
    <property type="project" value="UniProtKB-KW"/>
</dbReference>
<dbReference type="PANTHER" id="PTHR43432">
    <property type="entry name" value="SLR0285 PROTEIN"/>
    <property type="match status" value="1"/>
</dbReference>
<gene>
    <name evidence="4" type="ordered locus">Igag_0627</name>
</gene>
<dbReference type="CDD" id="cd01335">
    <property type="entry name" value="Radical_SAM"/>
    <property type="match status" value="1"/>
</dbReference>
<dbReference type="KEGG" id="iag:Igag_0627"/>
<reference evidence="4 5" key="1">
    <citation type="journal article" date="2010" name="Stand. Genomic Sci.">
        <title>Complete genome sequence of Ignisphaera aggregans type strain (AQ1.S1).</title>
        <authorList>
            <person name="Goker M."/>
            <person name="Held B."/>
            <person name="Lapidus A."/>
            <person name="Nolan M."/>
            <person name="Spring S."/>
            <person name="Yasawong M."/>
            <person name="Lucas S."/>
            <person name="Glavina Del Rio T."/>
            <person name="Tice H."/>
            <person name="Cheng J.F."/>
            <person name="Goodwin L."/>
            <person name="Tapia R."/>
            <person name="Pitluck S."/>
            <person name="Liolios K."/>
            <person name="Ivanova N."/>
            <person name="Mavromatis K."/>
            <person name="Mikhailova N."/>
            <person name="Pati A."/>
            <person name="Chen A."/>
            <person name="Palaniappan K."/>
            <person name="Brambilla E."/>
            <person name="Land M."/>
            <person name="Hauser L."/>
            <person name="Chang Y.J."/>
            <person name="Jeffries C.D."/>
            <person name="Brettin T."/>
            <person name="Detter J.C."/>
            <person name="Han C."/>
            <person name="Rohde M."/>
            <person name="Sikorski J."/>
            <person name="Woyke T."/>
            <person name="Bristow J."/>
            <person name="Eisen J.A."/>
            <person name="Markowitz V."/>
            <person name="Hugenholtz P."/>
            <person name="Kyrpides N.C."/>
            <person name="Klenk H.P."/>
        </authorList>
    </citation>
    <scope>NUCLEOTIDE SEQUENCE [LARGE SCALE GENOMIC DNA]</scope>
    <source>
        <strain evidence="5">DSM 17230 / JCM 13409 / AQ1.S1</strain>
    </source>
</reference>
<evidence type="ECO:0000313" key="4">
    <source>
        <dbReference type="EMBL" id="ADM27461.1"/>
    </source>
</evidence>
<name>E0SSI9_IGNAA</name>
<keyword evidence="2" id="KW-0408">Iron</keyword>
<protein>
    <submittedName>
        <fullName evidence="4">Radical SAM domain protein</fullName>
    </submittedName>
</protein>
<dbReference type="InterPro" id="IPR058240">
    <property type="entry name" value="rSAM_sf"/>
</dbReference>
<evidence type="ECO:0000313" key="5">
    <source>
        <dbReference type="Proteomes" id="UP000001304"/>
    </source>
</evidence>
<dbReference type="STRING" id="583356.Igag_0627"/>
<dbReference type="HOGENOM" id="CLU_736976_0_0_2"/>
<dbReference type="SUPFAM" id="SSF102114">
    <property type="entry name" value="Radical SAM enzymes"/>
    <property type="match status" value="1"/>
</dbReference>
<sequence length="398" mass="45655">MPELVINISNVVSPLCYSLIRLEPYTTCIYGCVYCYARWYRRESDIVRPRVNAVKEFSIYARKIYRRDLLPIPARLSTLIDPFIPHEELFKTSLSLLRIALDYEYPIIINTKSILLLRDPWRRVIERLADRGLVSIQISVSTLDQRISSSLEPYASTPSERLSMAREFSSIGIPIAVRLSPYIPRISIYPSIEELANIFKDHGVRHVVVEVLRLESSSIESFLRGLGLDIDVESYSLRIVEGLTPISRISLGSRIDEYIALSKTLARYGIGFATCKEGLYSIHTAYDCCGMYLLKRSIAYRATLMEIYRIAREWNGIPLEKIGDAMDILLKQGYLVGEKLRLYPKRVSKPLKNHEKKLLRVLKSRDMVIHIAPSLDIVDGRIIARDIDDTIKTVSRPR</sequence>
<dbReference type="BioCyc" id="IAGG583356:GHAH-627-MONOMER"/>
<dbReference type="Proteomes" id="UP000001304">
    <property type="component" value="Chromosome"/>
</dbReference>
<proteinExistence type="predicted"/>
<dbReference type="Gene3D" id="3.80.30.30">
    <property type="match status" value="1"/>
</dbReference>
<dbReference type="SFLD" id="SFLDS00029">
    <property type="entry name" value="Radical_SAM"/>
    <property type="match status" value="1"/>
</dbReference>
<dbReference type="InterPro" id="IPR007197">
    <property type="entry name" value="rSAM"/>
</dbReference>
<dbReference type="GO" id="GO:0003824">
    <property type="term" value="F:catalytic activity"/>
    <property type="evidence" value="ECO:0007669"/>
    <property type="project" value="InterPro"/>
</dbReference>
<dbReference type="GO" id="GO:0051536">
    <property type="term" value="F:iron-sulfur cluster binding"/>
    <property type="evidence" value="ECO:0007669"/>
    <property type="project" value="UniProtKB-KW"/>
</dbReference>
<keyword evidence="1" id="KW-0479">Metal-binding</keyword>
<dbReference type="AlphaFoldDB" id="E0SSI9"/>
<organism evidence="4 5">
    <name type="scientific">Ignisphaera aggregans (strain DSM 17230 / JCM 13409 / AQ1.S1)</name>
    <dbReference type="NCBI Taxonomy" id="583356"/>
    <lineage>
        <taxon>Archaea</taxon>
        <taxon>Thermoproteota</taxon>
        <taxon>Thermoprotei</taxon>
        <taxon>Desulfurococcales</taxon>
        <taxon>Desulfurococcaceae</taxon>
        <taxon>Ignisphaera</taxon>
    </lineage>
</organism>
<keyword evidence="5" id="KW-1185">Reference proteome</keyword>
<dbReference type="InterPro" id="IPR040086">
    <property type="entry name" value="MJ0683-like"/>
</dbReference>